<accession>A0A103YDK0</accession>
<dbReference type="EMBL" id="LEKV01001519">
    <property type="protein sequence ID" value="KVI07118.1"/>
    <property type="molecule type" value="Genomic_DNA"/>
</dbReference>
<organism evidence="1 2">
    <name type="scientific">Cynara cardunculus var. scolymus</name>
    <name type="common">Globe artichoke</name>
    <name type="synonym">Cynara scolymus</name>
    <dbReference type="NCBI Taxonomy" id="59895"/>
    <lineage>
        <taxon>Eukaryota</taxon>
        <taxon>Viridiplantae</taxon>
        <taxon>Streptophyta</taxon>
        <taxon>Embryophyta</taxon>
        <taxon>Tracheophyta</taxon>
        <taxon>Spermatophyta</taxon>
        <taxon>Magnoliopsida</taxon>
        <taxon>eudicotyledons</taxon>
        <taxon>Gunneridae</taxon>
        <taxon>Pentapetalae</taxon>
        <taxon>asterids</taxon>
        <taxon>campanulids</taxon>
        <taxon>Asterales</taxon>
        <taxon>Asteraceae</taxon>
        <taxon>Carduoideae</taxon>
        <taxon>Cardueae</taxon>
        <taxon>Carduinae</taxon>
        <taxon>Cynara</taxon>
    </lineage>
</organism>
<gene>
    <name evidence="1" type="ORF">Ccrd_014507</name>
</gene>
<sequence>MDLHHFLKTIGLDEDVSGQSVSACNPLPKSSEDEDAIMLFGMEEIPVPTIEDQPRQYRGQSSPICGSPNSPRLSYMKDWDDFPSFILAESPRRSK</sequence>
<dbReference type="Gramene" id="KVI07118">
    <property type="protein sequence ID" value="KVI07118"/>
    <property type="gene ID" value="Ccrd_014507"/>
</dbReference>
<comment type="caution">
    <text evidence="1">The sequence shown here is derived from an EMBL/GenBank/DDBJ whole genome shotgun (WGS) entry which is preliminary data.</text>
</comment>
<protein>
    <submittedName>
        <fullName evidence="1">Uncharacterized protein</fullName>
    </submittedName>
</protein>
<dbReference type="Proteomes" id="UP000243975">
    <property type="component" value="Unassembled WGS sequence"/>
</dbReference>
<dbReference type="GO" id="GO:0007346">
    <property type="term" value="P:regulation of mitotic cell cycle"/>
    <property type="evidence" value="ECO:0007669"/>
    <property type="project" value="InterPro"/>
</dbReference>
<proteinExistence type="predicted"/>
<keyword evidence="2" id="KW-1185">Reference proteome</keyword>
<dbReference type="PANTHER" id="PTHR35125">
    <property type="entry name" value="NEURON NAVIGATOR 1-LIKE-RELATED"/>
    <property type="match status" value="1"/>
</dbReference>
<evidence type="ECO:0000313" key="2">
    <source>
        <dbReference type="Proteomes" id="UP000243975"/>
    </source>
</evidence>
<dbReference type="InterPro" id="IPR039326">
    <property type="entry name" value="Patronus"/>
</dbReference>
<dbReference type="AlphaFoldDB" id="A0A103YDK0"/>
<dbReference type="PANTHER" id="PTHR35125:SF2">
    <property type="entry name" value="PROTEIN PATRONUS 2-LIKE"/>
    <property type="match status" value="1"/>
</dbReference>
<evidence type="ECO:0000313" key="1">
    <source>
        <dbReference type="EMBL" id="KVI07118.1"/>
    </source>
</evidence>
<name>A0A103YDK0_CYNCS</name>
<reference evidence="1 2" key="1">
    <citation type="journal article" date="2016" name="Sci. Rep.">
        <title>The genome sequence of the outbreeding globe artichoke constructed de novo incorporating a phase-aware low-pass sequencing strategy of F1 progeny.</title>
        <authorList>
            <person name="Scaglione D."/>
            <person name="Reyes-Chin-Wo S."/>
            <person name="Acquadro A."/>
            <person name="Froenicke L."/>
            <person name="Portis E."/>
            <person name="Beitel C."/>
            <person name="Tirone M."/>
            <person name="Mauro R."/>
            <person name="Lo Monaco A."/>
            <person name="Mauromicale G."/>
            <person name="Faccioli P."/>
            <person name="Cattivelli L."/>
            <person name="Rieseberg L."/>
            <person name="Michelmore R."/>
            <person name="Lanteri S."/>
        </authorList>
    </citation>
    <scope>NUCLEOTIDE SEQUENCE [LARGE SCALE GENOMIC DNA]</scope>
    <source>
        <strain evidence="1">2C</strain>
    </source>
</reference>